<dbReference type="Proteomes" id="UP000217199">
    <property type="component" value="Unassembled WGS sequence"/>
</dbReference>
<accession>A0A286UE41</accession>
<gene>
    <name evidence="1" type="ORF">PNOK_0635200</name>
</gene>
<proteinExistence type="predicted"/>
<protein>
    <recommendedName>
        <fullName evidence="3">F-box domain-containing protein</fullName>
    </recommendedName>
</protein>
<organism evidence="1 2">
    <name type="scientific">Pyrrhoderma noxium</name>
    <dbReference type="NCBI Taxonomy" id="2282107"/>
    <lineage>
        <taxon>Eukaryota</taxon>
        <taxon>Fungi</taxon>
        <taxon>Dikarya</taxon>
        <taxon>Basidiomycota</taxon>
        <taxon>Agaricomycotina</taxon>
        <taxon>Agaricomycetes</taxon>
        <taxon>Hymenochaetales</taxon>
        <taxon>Hymenochaetaceae</taxon>
        <taxon>Pyrrhoderma</taxon>
    </lineage>
</organism>
<name>A0A286UE41_9AGAM</name>
<evidence type="ECO:0000313" key="1">
    <source>
        <dbReference type="EMBL" id="PAV17866.1"/>
    </source>
</evidence>
<comment type="caution">
    <text evidence="1">The sequence shown here is derived from an EMBL/GenBank/DDBJ whole genome shotgun (WGS) entry which is preliminary data.</text>
</comment>
<evidence type="ECO:0008006" key="3">
    <source>
        <dbReference type="Google" id="ProtNLM"/>
    </source>
</evidence>
<dbReference type="AlphaFoldDB" id="A0A286UE41"/>
<dbReference type="OrthoDB" id="2587912at2759"/>
<reference evidence="1 2" key="1">
    <citation type="journal article" date="2017" name="Mol. Ecol.">
        <title>Comparative and population genomic landscape of Phellinus noxius: A hypervariable fungus causing root rot in trees.</title>
        <authorList>
            <person name="Chung C.L."/>
            <person name="Lee T.J."/>
            <person name="Akiba M."/>
            <person name="Lee H.H."/>
            <person name="Kuo T.H."/>
            <person name="Liu D."/>
            <person name="Ke H.M."/>
            <person name="Yokoi T."/>
            <person name="Roa M.B."/>
            <person name="Lu M.J."/>
            <person name="Chang Y.Y."/>
            <person name="Ann P.J."/>
            <person name="Tsai J.N."/>
            <person name="Chen C.Y."/>
            <person name="Tzean S.S."/>
            <person name="Ota Y."/>
            <person name="Hattori T."/>
            <person name="Sahashi N."/>
            <person name="Liou R.F."/>
            <person name="Kikuchi T."/>
            <person name="Tsai I.J."/>
        </authorList>
    </citation>
    <scope>NUCLEOTIDE SEQUENCE [LARGE SCALE GENOMIC DNA]</scope>
    <source>
        <strain evidence="1 2">FFPRI411160</strain>
    </source>
</reference>
<dbReference type="EMBL" id="NBII01000006">
    <property type="protein sequence ID" value="PAV17866.1"/>
    <property type="molecule type" value="Genomic_DNA"/>
</dbReference>
<evidence type="ECO:0000313" key="2">
    <source>
        <dbReference type="Proteomes" id="UP000217199"/>
    </source>
</evidence>
<dbReference type="InParanoid" id="A0A286UE41"/>
<sequence length="362" mass="41240">MLPELPEEILLHIIDILLNEATRSVIPLLLVNSRFRDLCLSILHTNLRFSSLKQMTSFVDNRIRLINRPKTLSILLAGGAVDPQYRLFCILYDIIARIRDSGLDTPREIKFCLNSHTFDHNIIHLYYALSLVNPEVFMWTGPDPAHHFSTAIVSRASYCLTMAMYNWTNLRHLKLTNISLSSDVDVCHGSEDSQSRQSGHFIADALLRSKCSGERIQIIDSYKKLEPLTYPQSTEIEVLTSLTRLSSIYLGQVTFLDPLEITRIACAEAQLPSLTSIRIVDAYRGSIWGPRVRKSDVERAVMTLFSSNEEDSHEADGSSITDHREYLELSREYLKGLDRVRTLVYCEALTERIMGGDRMDES</sequence>
<keyword evidence="2" id="KW-1185">Reference proteome</keyword>